<accession>A0ABU9IWB6</accession>
<comment type="caution">
    <text evidence="1">The sequence shown here is derived from an EMBL/GenBank/DDBJ whole genome shotgun (WGS) entry which is preliminary data.</text>
</comment>
<name>A0ABU9IWB6_9GAMM</name>
<dbReference type="Proteomes" id="UP001459204">
    <property type="component" value="Unassembled WGS sequence"/>
</dbReference>
<keyword evidence="2" id="KW-1185">Reference proteome</keyword>
<evidence type="ECO:0000313" key="2">
    <source>
        <dbReference type="Proteomes" id="UP001459204"/>
    </source>
</evidence>
<reference evidence="1 2" key="1">
    <citation type="submission" date="2024-04" db="EMBL/GenBank/DDBJ databases">
        <title>Draft genome sequence of Pseudoxanthomonas putridarboris WD12.</title>
        <authorList>
            <person name="Oh J."/>
        </authorList>
    </citation>
    <scope>NUCLEOTIDE SEQUENCE [LARGE SCALE GENOMIC DNA]</scope>
    <source>
        <strain evidence="1 2">WD12</strain>
    </source>
</reference>
<dbReference type="RefSeq" id="WP_341724450.1">
    <property type="nucleotide sequence ID" value="NZ_JBBWWT010000001.1"/>
</dbReference>
<sequence>MDPRPFDPAQRRRGRWMLVGLFALFFGTVFGAGVLRFSGWQPAAHKNHGQMLQPPADARAIVPELEDGGDYPWNPGERTWRIVVAPAADCAAPCAKLAQDLDKVWRLFGHNADQVEILWIGAYPADAPKPASLRIVRADSPLRAALPQVDDPAGVPVYVIDPHGFVILRYAPGFDPGGLRTDVAKLLKLI</sequence>
<proteinExistence type="predicted"/>
<evidence type="ECO:0000313" key="1">
    <source>
        <dbReference type="EMBL" id="MEL1263264.1"/>
    </source>
</evidence>
<dbReference type="InterPro" id="IPR036249">
    <property type="entry name" value="Thioredoxin-like_sf"/>
</dbReference>
<dbReference type="EMBL" id="JBBWWT010000001">
    <property type="protein sequence ID" value="MEL1263264.1"/>
    <property type="molecule type" value="Genomic_DNA"/>
</dbReference>
<gene>
    <name evidence="1" type="ORF">AAD027_02635</name>
</gene>
<evidence type="ECO:0008006" key="3">
    <source>
        <dbReference type="Google" id="ProtNLM"/>
    </source>
</evidence>
<organism evidence="1 2">
    <name type="scientific">Pseudoxanthomonas putridarboris</name>
    <dbReference type="NCBI Taxonomy" id="752605"/>
    <lineage>
        <taxon>Bacteria</taxon>
        <taxon>Pseudomonadati</taxon>
        <taxon>Pseudomonadota</taxon>
        <taxon>Gammaproteobacteria</taxon>
        <taxon>Lysobacterales</taxon>
        <taxon>Lysobacteraceae</taxon>
        <taxon>Pseudoxanthomonas</taxon>
    </lineage>
</organism>
<dbReference type="SUPFAM" id="SSF52833">
    <property type="entry name" value="Thioredoxin-like"/>
    <property type="match status" value="1"/>
</dbReference>
<protein>
    <recommendedName>
        <fullName evidence="3">Cytochrome oxidase Cu insertion factor, SCO1/SenC/PrrC family</fullName>
    </recommendedName>
</protein>